<dbReference type="Gene3D" id="3.30.70.270">
    <property type="match status" value="1"/>
</dbReference>
<dbReference type="GO" id="GO:0043709">
    <property type="term" value="P:cell adhesion involved in single-species biofilm formation"/>
    <property type="evidence" value="ECO:0007669"/>
    <property type="project" value="TreeGrafter"/>
</dbReference>
<dbReference type="PROSITE" id="PS50887">
    <property type="entry name" value="GGDEF"/>
    <property type="match status" value="1"/>
</dbReference>
<dbReference type="AlphaFoldDB" id="A0A1E3WNY6"/>
<proteinExistence type="predicted"/>
<keyword evidence="5" id="KW-0808">Transferase</keyword>
<evidence type="ECO:0000259" key="4">
    <source>
        <dbReference type="PROSITE" id="PS50887"/>
    </source>
</evidence>
<feature type="domain" description="GGDEF" evidence="4">
    <location>
        <begin position="109"/>
        <end position="236"/>
    </location>
</feature>
<dbReference type="GO" id="GO:0005886">
    <property type="term" value="C:plasma membrane"/>
    <property type="evidence" value="ECO:0007669"/>
    <property type="project" value="TreeGrafter"/>
</dbReference>
<dbReference type="GO" id="GO:1902201">
    <property type="term" value="P:negative regulation of bacterial-type flagellum-dependent cell motility"/>
    <property type="evidence" value="ECO:0007669"/>
    <property type="project" value="TreeGrafter"/>
</dbReference>
<dbReference type="CDD" id="cd01949">
    <property type="entry name" value="GGDEF"/>
    <property type="match status" value="1"/>
</dbReference>
<keyword evidence="3" id="KW-1133">Transmembrane helix</keyword>
<dbReference type="InterPro" id="IPR043128">
    <property type="entry name" value="Rev_trsase/Diguanyl_cyclase"/>
</dbReference>
<evidence type="ECO:0000256" key="3">
    <source>
        <dbReference type="SAM" id="Phobius"/>
    </source>
</evidence>
<comment type="catalytic activity">
    <reaction evidence="2">
        <text>2 GTP = 3',3'-c-di-GMP + 2 diphosphate</text>
        <dbReference type="Rhea" id="RHEA:24898"/>
        <dbReference type="ChEBI" id="CHEBI:33019"/>
        <dbReference type="ChEBI" id="CHEBI:37565"/>
        <dbReference type="ChEBI" id="CHEBI:58805"/>
        <dbReference type="EC" id="2.7.7.65"/>
    </reaction>
</comment>
<dbReference type="PATRIC" id="fig|45658.8.peg.1752"/>
<dbReference type="SMART" id="SM00267">
    <property type="entry name" value="GGDEF"/>
    <property type="match status" value="1"/>
</dbReference>
<dbReference type="EMBL" id="MDCJ01000002">
    <property type="protein sequence ID" value="ODS11483.1"/>
    <property type="molecule type" value="Genomic_DNA"/>
</dbReference>
<evidence type="ECO:0000256" key="2">
    <source>
        <dbReference type="ARBA" id="ARBA00034247"/>
    </source>
</evidence>
<evidence type="ECO:0000256" key="1">
    <source>
        <dbReference type="ARBA" id="ARBA00012528"/>
    </source>
</evidence>
<dbReference type="NCBIfam" id="TIGR00254">
    <property type="entry name" value="GGDEF"/>
    <property type="match status" value="1"/>
</dbReference>
<dbReference type="PANTHER" id="PTHR45138">
    <property type="entry name" value="REGULATORY COMPONENTS OF SENSORY TRANSDUCTION SYSTEM"/>
    <property type="match status" value="1"/>
</dbReference>
<accession>A0A1E3WNY6</accession>
<dbReference type="PANTHER" id="PTHR45138:SF9">
    <property type="entry name" value="DIGUANYLATE CYCLASE DGCM-RELATED"/>
    <property type="match status" value="1"/>
</dbReference>
<evidence type="ECO:0000313" key="5">
    <source>
        <dbReference type="EMBL" id="ODS11483.1"/>
    </source>
</evidence>
<dbReference type="Proteomes" id="UP000095131">
    <property type="component" value="Unassembled WGS sequence"/>
</dbReference>
<protein>
    <recommendedName>
        <fullName evidence="1">diguanylate cyclase</fullName>
        <ecNumber evidence="1">2.7.7.65</ecNumber>
    </recommendedName>
</protein>
<dbReference type="GO" id="GO:0052621">
    <property type="term" value="F:diguanylate cyclase activity"/>
    <property type="evidence" value="ECO:0007669"/>
    <property type="project" value="UniProtKB-EC"/>
</dbReference>
<keyword evidence="3" id="KW-0472">Membrane</keyword>
<dbReference type="InterPro" id="IPR029787">
    <property type="entry name" value="Nucleotide_cyclase"/>
</dbReference>
<dbReference type="InterPro" id="IPR050469">
    <property type="entry name" value="Diguanylate_Cyclase"/>
</dbReference>
<sequence>MLAIDLKNDYIDLVIDLFNNEHFTVINTNTTLTSYQQTIEIPCTDAEPIIVGFSVLDIVKRTFIASLLISFLAHLIVVYFKGRQRRITRDKMTGFYRRDFYEPRLNRAHNFSMLIIDIDFFKIINDTHGHKKGDEVISEVTRRIASQIRSTDAAVRWGGEEFLVLFKDMTDDMLYDKAELIREHVADSAISGIDVTISVGGVTLRDSEFSEAYKRADHALYQSKRDGRNRVTIYDENATIL</sequence>
<feature type="transmembrane region" description="Helical" evidence="3">
    <location>
        <begin position="63"/>
        <end position="82"/>
    </location>
</feature>
<keyword evidence="3" id="KW-0812">Transmembrane</keyword>
<reference evidence="5 6" key="1">
    <citation type="submission" date="2016-08" db="EMBL/GenBank/DDBJ databases">
        <title>Genome sequencing of Vibrio scophthalmi strain FP3289, an isolated from Paralichthys olivaceus.</title>
        <authorList>
            <person name="Han H.-J."/>
        </authorList>
    </citation>
    <scope>NUCLEOTIDE SEQUENCE [LARGE SCALE GENOMIC DNA]</scope>
    <source>
        <strain evidence="5 6">FP3289</strain>
    </source>
</reference>
<dbReference type="SUPFAM" id="SSF55073">
    <property type="entry name" value="Nucleotide cyclase"/>
    <property type="match status" value="1"/>
</dbReference>
<name>A0A1E3WNY6_9VIBR</name>
<dbReference type="Pfam" id="PF00990">
    <property type="entry name" value="GGDEF"/>
    <property type="match status" value="1"/>
</dbReference>
<gene>
    <name evidence="5" type="ORF">VSF3289_01750</name>
</gene>
<evidence type="ECO:0000313" key="6">
    <source>
        <dbReference type="Proteomes" id="UP000095131"/>
    </source>
</evidence>
<dbReference type="InterPro" id="IPR000160">
    <property type="entry name" value="GGDEF_dom"/>
</dbReference>
<dbReference type="EC" id="2.7.7.65" evidence="1"/>
<comment type="caution">
    <text evidence="5">The sequence shown here is derived from an EMBL/GenBank/DDBJ whole genome shotgun (WGS) entry which is preliminary data.</text>
</comment>
<organism evidence="5 6">
    <name type="scientific">Vibrio scophthalmi</name>
    <dbReference type="NCBI Taxonomy" id="45658"/>
    <lineage>
        <taxon>Bacteria</taxon>
        <taxon>Pseudomonadati</taxon>
        <taxon>Pseudomonadota</taxon>
        <taxon>Gammaproteobacteria</taxon>
        <taxon>Vibrionales</taxon>
        <taxon>Vibrionaceae</taxon>
        <taxon>Vibrio</taxon>
    </lineage>
</organism>